<dbReference type="Proteomes" id="UP001159405">
    <property type="component" value="Unassembled WGS sequence"/>
</dbReference>
<sequence length="289" mass="33444">MAAAVGHLSKLQQELYREKHGFDKLSRNFQSAPVHDPSNFRRITTYPDRYSRHLEQADIHVKCPWGRARSYAGEAPVYLPDNHRPKWEPPAFLQKGHRHYGSGVTPHPRGLPLQQFYNLTQLKRSKVRWNDELLPRPTTADLLFCTYDDMLLGVVLFVVALYVCFREGQIVLPFPKESSLSSHMSRQAMFPKPQRTEYDFQNNISSPTPPPIIINKAMGSFARREVVTPMMNSRTTPPPTQQVRPVLATNNWFSKHEVTRQFNKLNPSTTPTIRLNIQRRRCADWQLVS</sequence>
<gene>
    <name evidence="1" type="ORF">PLOB_00028450</name>
</gene>
<organism evidence="1 2">
    <name type="scientific">Porites lobata</name>
    <dbReference type="NCBI Taxonomy" id="104759"/>
    <lineage>
        <taxon>Eukaryota</taxon>
        <taxon>Metazoa</taxon>
        <taxon>Cnidaria</taxon>
        <taxon>Anthozoa</taxon>
        <taxon>Hexacorallia</taxon>
        <taxon>Scleractinia</taxon>
        <taxon>Fungiina</taxon>
        <taxon>Poritidae</taxon>
        <taxon>Porites</taxon>
    </lineage>
</organism>
<reference evidence="1 2" key="1">
    <citation type="submission" date="2022-05" db="EMBL/GenBank/DDBJ databases">
        <authorList>
            <consortium name="Genoscope - CEA"/>
            <person name="William W."/>
        </authorList>
    </citation>
    <scope>NUCLEOTIDE SEQUENCE [LARGE SCALE GENOMIC DNA]</scope>
</reference>
<accession>A0ABN8NT24</accession>
<protein>
    <submittedName>
        <fullName evidence="1">Uncharacterized protein</fullName>
    </submittedName>
</protein>
<dbReference type="EMBL" id="CALNXK010000035">
    <property type="protein sequence ID" value="CAH3121142.1"/>
    <property type="molecule type" value="Genomic_DNA"/>
</dbReference>
<dbReference type="InterPro" id="IPR027886">
    <property type="entry name" value="SPMIP4"/>
</dbReference>
<evidence type="ECO:0000313" key="1">
    <source>
        <dbReference type="EMBL" id="CAH3121142.1"/>
    </source>
</evidence>
<dbReference type="Pfam" id="PF15093">
    <property type="entry name" value="SPMIP4-like"/>
    <property type="match status" value="1"/>
</dbReference>
<proteinExistence type="predicted"/>
<name>A0ABN8NT24_9CNID</name>
<dbReference type="PANTHER" id="PTHR31393:SF2">
    <property type="entry name" value="CHROMOSOME 7 OPEN READING FRAME 31"/>
    <property type="match status" value="1"/>
</dbReference>
<comment type="caution">
    <text evidence="1">The sequence shown here is derived from an EMBL/GenBank/DDBJ whole genome shotgun (WGS) entry which is preliminary data.</text>
</comment>
<keyword evidence="2" id="KW-1185">Reference proteome</keyword>
<evidence type="ECO:0000313" key="2">
    <source>
        <dbReference type="Proteomes" id="UP001159405"/>
    </source>
</evidence>
<dbReference type="PANTHER" id="PTHR31393">
    <property type="entry name" value="C5ORF31"/>
    <property type="match status" value="1"/>
</dbReference>